<dbReference type="STRING" id="1397108.IMCC12053_2215"/>
<evidence type="ECO:0000313" key="2">
    <source>
        <dbReference type="EMBL" id="ALI56162.1"/>
    </source>
</evidence>
<accession>A0A0P0AD89</accession>
<organism evidence="2 3">
    <name type="scientific">Celeribacter marinus</name>
    <dbReference type="NCBI Taxonomy" id="1397108"/>
    <lineage>
        <taxon>Bacteria</taxon>
        <taxon>Pseudomonadati</taxon>
        <taxon>Pseudomonadota</taxon>
        <taxon>Alphaproteobacteria</taxon>
        <taxon>Rhodobacterales</taxon>
        <taxon>Roseobacteraceae</taxon>
        <taxon>Celeribacter</taxon>
    </lineage>
</organism>
<feature type="region of interest" description="Disordered" evidence="1">
    <location>
        <begin position="29"/>
        <end position="49"/>
    </location>
</feature>
<dbReference type="PATRIC" id="fig|1397108.4.peg.2267"/>
<reference evidence="2 3" key="1">
    <citation type="submission" date="2015-05" db="EMBL/GenBank/DDBJ databases">
        <authorList>
            <person name="Wang D.B."/>
            <person name="Wang M."/>
        </authorList>
    </citation>
    <scope>NUCLEOTIDE SEQUENCE [LARGE SCALE GENOMIC DNA]</scope>
    <source>
        <strain evidence="2 3">IMCC 12053</strain>
    </source>
</reference>
<name>A0A0P0AD89_9RHOB</name>
<dbReference type="KEGG" id="cmar:IMCC12053_2215"/>
<evidence type="ECO:0000256" key="1">
    <source>
        <dbReference type="SAM" id="MobiDB-lite"/>
    </source>
</evidence>
<gene>
    <name evidence="2" type="ORF">IMCC12053_2215</name>
</gene>
<keyword evidence="3" id="KW-1185">Reference proteome</keyword>
<protein>
    <submittedName>
        <fullName evidence="2">Uncharacterized protein</fullName>
    </submittedName>
</protein>
<proteinExistence type="predicted"/>
<evidence type="ECO:0000313" key="3">
    <source>
        <dbReference type="Proteomes" id="UP000064920"/>
    </source>
</evidence>
<dbReference type="EMBL" id="CP012023">
    <property type="protein sequence ID" value="ALI56162.1"/>
    <property type="molecule type" value="Genomic_DNA"/>
</dbReference>
<dbReference type="AlphaFoldDB" id="A0A0P0AD89"/>
<sequence length="49" mass="5409">MTRAQEAACGCDWRDGLREVILVRWRVRSGAPRHKETKRGGGSTAAPSQ</sequence>
<dbReference type="Proteomes" id="UP000064920">
    <property type="component" value="Chromosome"/>
</dbReference>